<name>X0U5V3_9ZZZZ</name>
<sequence>RRRAIAAGLNALLNHRPESFIGEVEEFEIPELKVELEKLYELAREMRPELRKAQHFIEKNEESLKLAKKNYFPDFKLMFDYIDIGAGTTTNVKDGRNSWMASVGINIPIWRKKLRASVAEAATKLKASQDSYNNIENETLSGVNELFFEVKTAQEQVELYRYSLLPQAEQTFKASEIGYFTGKVDFLNLLDTERMVLLIKIGYFKTIADLGKSLAQLERVIGKDLTEM</sequence>
<dbReference type="AlphaFoldDB" id="X0U5V3"/>
<organism evidence="1">
    <name type="scientific">marine sediment metagenome</name>
    <dbReference type="NCBI Taxonomy" id="412755"/>
    <lineage>
        <taxon>unclassified sequences</taxon>
        <taxon>metagenomes</taxon>
        <taxon>ecological metagenomes</taxon>
    </lineage>
</organism>
<feature type="non-terminal residue" evidence="1">
    <location>
        <position position="1"/>
    </location>
</feature>
<dbReference type="SUPFAM" id="SSF56954">
    <property type="entry name" value="Outer membrane efflux proteins (OEP)"/>
    <property type="match status" value="1"/>
</dbReference>
<protein>
    <recommendedName>
        <fullName evidence="2">TolC family protein</fullName>
    </recommendedName>
</protein>
<comment type="caution">
    <text evidence="1">The sequence shown here is derived from an EMBL/GenBank/DDBJ whole genome shotgun (WGS) entry which is preliminary data.</text>
</comment>
<dbReference type="InterPro" id="IPR003423">
    <property type="entry name" value="OMP_efflux"/>
</dbReference>
<dbReference type="Pfam" id="PF02321">
    <property type="entry name" value="OEP"/>
    <property type="match status" value="1"/>
</dbReference>
<gene>
    <name evidence="1" type="ORF">S01H1_37917</name>
</gene>
<dbReference type="PANTHER" id="PTHR30203">
    <property type="entry name" value="OUTER MEMBRANE CATION EFFLUX PROTEIN"/>
    <property type="match status" value="1"/>
</dbReference>
<reference evidence="1" key="1">
    <citation type="journal article" date="2014" name="Front. Microbiol.">
        <title>High frequency of phylogenetically diverse reductive dehalogenase-homologous genes in deep subseafloor sedimentary metagenomes.</title>
        <authorList>
            <person name="Kawai M."/>
            <person name="Futagami T."/>
            <person name="Toyoda A."/>
            <person name="Takaki Y."/>
            <person name="Nishi S."/>
            <person name="Hori S."/>
            <person name="Arai W."/>
            <person name="Tsubouchi T."/>
            <person name="Morono Y."/>
            <person name="Uchiyama I."/>
            <person name="Ito T."/>
            <person name="Fujiyama A."/>
            <person name="Inagaki F."/>
            <person name="Takami H."/>
        </authorList>
    </citation>
    <scope>NUCLEOTIDE SEQUENCE</scope>
    <source>
        <strain evidence="1">Expedition CK06-06</strain>
    </source>
</reference>
<dbReference type="InterPro" id="IPR010131">
    <property type="entry name" value="MdtP/NodT-like"/>
</dbReference>
<proteinExistence type="predicted"/>
<dbReference type="EMBL" id="BARS01023831">
    <property type="protein sequence ID" value="GAG01124.1"/>
    <property type="molecule type" value="Genomic_DNA"/>
</dbReference>
<dbReference type="GO" id="GO:0015562">
    <property type="term" value="F:efflux transmembrane transporter activity"/>
    <property type="evidence" value="ECO:0007669"/>
    <property type="project" value="InterPro"/>
</dbReference>
<dbReference type="PANTHER" id="PTHR30203:SF24">
    <property type="entry name" value="BLR4935 PROTEIN"/>
    <property type="match status" value="1"/>
</dbReference>
<accession>X0U5V3</accession>
<dbReference type="Gene3D" id="1.20.1600.10">
    <property type="entry name" value="Outer membrane efflux proteins (OEP)"/>
    <property type="match status" value="1"/>
</dbReference>
<evidence type="ECO:0008006" key="2">
    <source>
        <dbReference type="Google" id="ProtNLM"/>
    </source>
</evidence>
<evidence type="ECO:0000313" key="1">
    <source>
        <dbReference type="EMBL" id="GAG01124.1"/>
    </source>
</evidence>